<keyword evidence="8 10" id="KW-0472">Membrane</keyword>
<dbReference type="InterPro" id="IPR052215">
    <property type="entry name" value="Plant_ABCG"/>
</dbReference>
<feature type="transmembrane region" description="Helical" evidence="10">
    <location>
        <begin position="464"/>
        <end position="497"/>
    </location>
</feature>
<dbReference type="GeneID" id="92042684"/>
<reference evidence="12 13" key="1">
    <citation type="submission" date="2023-01" db="EMBL/GenBank/DDBJ databases">
        <title>Analysis of 21 Apiospora genomes using comparative genomics revels a genus with tremendous synthesis potential of carbohydrate active enzymes and secondary metabolites.</title>
        <authorList>
            <person name="Sorensen T."/>
        </authorList>
    </citation>
    <scope>NUCLEOTIDE SEQUENCE [LARGE SCALE GENOMIC DNA]</scope>
    <source>
        <strain evidence="12 13">CBS 114990</strain>
    </source>
</reference>
<comment type="subcellular location">
    <subcellularLocation>
        <location evidence="1">Membrane</location>
        <topology evidence="1">Multi-pass membrane protein</topology>
    </subcellularLocation>
</comment>
<proteinExistence type="inferred from homology"/>
<feature type="region of interest" description="Disordered" evidence="9">
    <location>
        <begin position="147"/>
        <end position="179"/>
    </location>
</feature>
<keyword evidence="7 10" id="KW-1133">Transmembrane helix</keyword>
<sequence length="667" mass="72441">MNSNKDKAAPEYTTSSSSTTSPDLEQGCSAADAHLLNTTVSSIAWRGVTVTVKDRKTKEPLNLVDNVEGYVEAGELCALMGPSGSGKTTLLNVLAHRPPAQGQTVSGTVLVNGAAPPSRSAFCEISGFVEQEDALIGSLTHPLRPIPQIPHRHPPRLPRPVGSVRDPDRHPLRPGLSGGQKRRVGVAAALLSAPRVLFLDEPTSGLDAAAAFEVLKYLLEVVARRHRLVVVASVHQPSAGAFGLFDKVALLSSGRPYYFGTGGDQVARFCEEGGEGGGWGLRMPPHTNTAEFLLELVNTDFATDQGAARARLEGLQKGWEGSARCREMRAAIRQIEAKASSEKSGNMVDPEHGHSSTSSKPGFASVVLTLLRRSFVKSYRDVVAYGIPRRHASIVPITNGLVSLLFFAPPLPSDEDPECCPPQTDMVLLSPLQFFGSAFMSFMAVAYVPAFLEDRQQYVKEHHNGLYGATALVVSNFLIGIPYLFLISLLFSVISYWLSNFQPTAPAFFTYLLWLFLDLLAAESLVVLLTSLFPSFVVALALVAFANGLWMSVGGFLVSPPLLNVFYRYGFHYWDYQKWVFEGMMVNEFAGRVYECARLMTGKDGEMDTGCSCMYPTALADQCLIAGQGVLDQYGYEPGHMGRNVGILLGIVLGYRIAGWLVLKVRV</sequence>
<dbReference type="InterPro" id="IPR003439">
    <property type="entry name" value="ABC_transporter-like_ATP-bd"/>
</dbReference>
<keyword evidence="13" id="KW-1185">Reference proteome</keyword>
<dbReference type="SUPFAM" id="SSF52540">
    <property type="entry name" value="P-loop containing nucleoside triphosphate hydrolases"/>
    <property type="match status" value="1"/>
</dbReference>
<keyword evidence="6 12" id="KW-0067">ATP-binding</keyword>
<feature type="transmembrane region" description="Helical" evidence="10">
    <location>
        <begin position="645"/>
        <end position="663"/>
    </location>
</feature>
<evidence type="ECO:0000256" key="8">
    <source>
        <dbReference type="ARBA" id="ARBA00023136"/>
    </source>
</evidence>
<evidence type="ECO:0000256" key="7">
    <source>
        <dbReference type="ARBA" id="ARBA00022989"/>
    </source>
</evidence>
<dbReference type="PANTHER" id="PTHR48042:SF11">
    <property type="entry name" value="ABC TRANSPORTER G FAMILY MEMBER 11"/>
    <property type="match status" value="1"/>
</dbReference>
<dbReference type="InterPro" id="IPR027417">
    <property type="entry name" value="P-loop_NTPase"/>
</dbReference>
<evidence type="ECO:0000256" key="5">
    <source>
        <dbReference type="ARBA" id="ARBA00022741"/>
    </source>
</evidence>
<evidence type="ECO:0000256" key="6">
    <source>
        <dbReference type="ARBA" id="ARBA00022840"/>
    </source>
</evidence>
<dbReference type="PROSITE" id="PS50893">
    <property type="entry name" value="ABC_TRANSPORTER_2"/>
    <property type="match status" value="1"/>
</dbReference>
<keyword evidence="4 10" id="KW-0812">Transmembrane</keyword>
<evidence type="ECO:0000259" key="11">
    <source>
        <dbReference type="PROSITE" id="PS50893"/>
    </source>
</evidence>
<evidence type="ECO:0000256" key="10">
    <source>
        <dbReference type="SAM" id="Phobius"/>
    </source>
</evidence>
<name>A0ABR1X4K6_9PEZI</name>
<dbReference type="Proteomes" id="UP001433268">
    <property type="component" value="Unassembled WGS sequence"/>
</dbReference>
<dbReference type="RefSeq" id="XP_066673242.1">
    <property type="nucleotide sequence ID" value="XM_066809624.1"/>
</dbReference>
<comment type="similarity">
    <text evidence="2">Belongs to the ABC transporter superfamily. ABCG family. Eye pigment precursor importer (TC 3.A.1.204) subfamily.</text>
</comment>
<feature type="transmembrane region" description="Helical" evidence="10">
    <location>
        <begin position="509"/>
        <end position="529"/>
    </location>
</feature>
<dbReference type="Gene3D" id="3.40.50.300">
    <property type="entry name" value="P-loop containing nucleotide triphosphate hydrolases"/>
    <property type="match status" value="1"/>
</dbReference>
<evidence type="ECO:0000256" key="1">
    <source>
        <dbReference type="ARBA" id="ARBA00004141"/>
    </source>
</evidence>
<dbReference type="SMART" id="SM00382">
    <property type="entry name" value="AAA"/>
    <property type="match status" value="1"/>
</dbReference>
<dbReference type="InterPro" id="IPR017871">
    <property type="entry name" value="ABC_transporter-like_CS"/>
</dbReference>
<feature type="transmembrane region" description="Helical" evidence="10">
    <location>
        <begin position="536"/>
        <end position="558"/>
    </location>
</feature>
<feature type="region of interest" description="Disordered" evidence="9">
    <location>
        <begin position="338"/>
        <end position="358"/>
    </location>
</feature>
<feature type="domain" description="ABC transporter" evidence="11">
    <location>
        <begin position="43"/>
        <end position="278"/>
    </location>
</feature>
<feature type="transmembrane region" description="Helical" evidence="10">
    <location>
        <begin position="432"/>
        <end position="452"/>
    </location>
</feature>
<evidence type="ECO:0000256" key="3">
    <source>
        <dbReference type="ARBA" id="ARBA00022448"/>
    </source>
</evidence>
<dbReference type="Pfam" id="PF00005">
    <property type="entry name" value="ABC_tran"/>
    <property type="match status" value="1"/>
</dbReference>
<dbReference type="PANTHER" id="PTHR48042">
    <property type="entry name" value="ABC TRANSPORTER G FAMILY MEMBER 11"/>
    <property type="match status" value="1"/>
</dbReference>
<dbReference type="PROSITE" id="PS00211">
    <property type="entry name" value="ABC_TRANSPORTER_1"/>
    <property type="match status" value="1"/>
</dbReference>
<protein>
    <submittedName>
        <fullName evidence="12">ATP-binding protein cassette</fullName>
    </submittedName>
</protein>
<organism evidence="12 13">
    <name type="scientific">Apiospora hydei</name>
    <dbReference type="NCBI Taxonomy" id="1337664"/>
    <lineage>
        <taxon>Eukaryota</taxon>
        <taxon>Fungi</taxon>
        <taxon>Dikarya</taxon>
        <taxon>Ascomycota</taxon>
        <taxon>Pezizomycotina</taxon>
        <taxon>Sordariomycetes</taxon>
        <taxon>Xylariomycetidae</taxon>
        <taxon>Amphisphaeriales</taxon>
        <taxon>Apiosporaceae</taxon>
        <taxon>Apiospora</taxon>
    </lineage>
</organism>
<dbReference type="InterPro" id="IPR013525">
    <property type="entry name" value="ABC2_TM"/>
</dbReference>
<dbReference type="InterPro" id="IPR003593">
    <property type="entry name" value="AAA+_ATPase"/>
</dbReference>
<evidence type="ECO:0000256" key="4">
    <source>
        <dbReference type="ARBA" id="ARBA00022692"/>
    </source>
</evidence>
<accession>A0ABR1X4K6</accession>
<gene>
    <name evidence="12" type="ORF">PG997_005309</name>
</gene>
<evidence type="ECO:0000313" key="13">
    <source>
        <dbReference type="Proteomes" id="UP001433268"/>
    </source>
</evidence>
<dbReference type="GO" id="GO:0005524">
    <property type="term" value="F:ATP binding"/>
    <property type="evidence" value="ECO:0007669"/>
    <property type="project" value="UniProtKB-KW"/>
</dbReference>
<comment type="caution">
    <text evidence="12">The sequence shown here is derived from an EMBL/GenBank/DDBJ whole genome shotgun (WGS) entry which is preliminary data.</text>
</comment>
<evidence type="ECO:0000256" key="2">
    <source>
        <dbReference type="ARBA" id="ARBA00005814"/>
    </source>
</evidence>
<evidence type="ECO:0000313" key="12">
    <source>
        <dbReference type="EMBL" id="KAK8090348.1"/>
    </source>
</evidence>
<dbReference type="EMBL" id="JAQQWN010000004">
    <property type="protein sequence ID" value="KAK8090348.1"/>
    <property type="molecule type" value="Genomic_DNA"/>
</dbReference>
<keyword evidence="5" id="KW-0547">Nucleotide-binding</keyword>
<keyword evidence="3" id="KW-0813">Transport</keyword>
<dbReference type="Pfam" id="PF01061">
    <property type="entry name" value="ABC2_membrane"/>
    <property type="match status" value="1"/>
</dbReference>
<evidence type="ECO:0000256" key="9">
    <source>
        <dbReference type="SAM" id="MobiDB-lite"/>
    </source>
</evidence>
<feature type="region of interest" description="Disordered" evidence="9">
    <location>
        <begin position="1"/>
        <end position="26"/>
    </location>
</feature>